<gene>
    <name evidence="1" type="ORF">GCM10010918_44380</name>
</gene>
<proteinExistence type="predicted"/>
<dbReference type="EMBL" id="BMHY01000010">
    <property type="protein sequence ID" value="GGG82148.1"/>
    <property type="molecule type" value="Genomic_DNA"/>
</dbReference>
<name>A0A917M8L4_9BACL</name>
<comment type="caution">
    <text evidence="1">The sequence shown here is derived from an EMBL/GenBank/DDBJ whole genome shotgun (WGS) entry which is preliminary data.</text>
</comment>
<dbReference type="PROSITE" id="PS51257">
    <property type="entry name" value="PROKAR_LIPOPROTEIN"/>
    <property type="match status" value="1"/>
</dbReference>
<dbReference type="RefSeq" id="WP_188891508.1">
    <property type="nucleotide sequence ID" value="NZ_BMHY01000010.1"/>
</dbReference>
<dbReference type="Proteomes" id="UP000600247">
    <property type="component" value="Unassembled WGS sequence"/>
</dbReference>
<sequence length="189" mass="20799">MKNLYVLLLVLVLSACSNESVNKIDEPERGGGGQGEQASPAPAFIESRMGDFVLRLDTGKSIYGTEDAVAIRALLKYDGDKESETIYHAMYPVAFGVTELTRGIDFGYSMEDPLITTEMQKGMWLELPYKKTAGYIDSDSQAAFIEAFLKGDTFPAGEYNIKALADFYTEAGGKKTDYQFSADKQISVH</sequence>
<organism evidence="1 2">
    <name type="scientific">Paenibacillus radicis</name>
    <name type="common">ex Gao et al. 2016</name>
    <dbReference type="NCBI Taxonomy" id="1737354"/>
    <lineage>
        <taxon>Bacteria</taxon>
        <taxon>Bacillati</taxon>
        <taxon>Bacillota</taxon>
        <taxon>Bacilli</taxon>
        <taxon>Bacillales</taxon>
        <taxon>Paenibacillaceae</taxon>
        <taxon>Paenibacillus</taxon>
    </lineage>
</organism>
<evidence type="ECO:0000313" key="1">
    <source>
        <dbReference type="EMBL" id="GGG82148.1"/>
    </source>
</evidence>
<accession>A0A917M8L4</accession>
<reference evidence="1 2" key="1">
    <citation type="journal article" date="2014" name="Int. J. Syst. Evol. Microbiol.">
        <title>Complete genome sequence of Corynebacterium casei LMG S-19264T (=DSM 44701T), isolated from a smear-ripened cheese.</title>
        <authorList>
            <consortium name="US DOE Joint Genome Institute (JGI-PGF)"/>
            <person name="Walter F."/>
            <person name="Albersmeier A."/>
            <person name="Kalinowski J."/>
            <person name="Ruckert C."/>
        </authorList>
    </citation>
    <scope>NUCLEOTIDE SEQUENCE [LARGE SCALE GENOMIC DNA]</scope>
    <source>
        <strain evidence="1 2">CGMCC 1.15286</strain>
    </source>
</reference>
<dbReference type="AlphaFoldDB" id="A0A917M8L4"/>
<evidence type="ECO:0000313" key="2">
    <source>
        <dbReference type="Proteomes" id="UP000600247"/>
    </source>
</evidence>
<protein>
    <submittedName>
        <fullName evidence="1">Uncharacterized protein</fullName>
    </submittedName>
</protein>
<keyword evidence="2" id="KW-1185">Reference proteome</keyword>